<gene>
    <name evidence="1" type="ORF">HCN44_010168</name>
</gene>
<proteinExistence type="predicted"/>
<dbReference type="AlphaFoldDB" id="A0A835CTR6"/>
<dbReference type="SUPFAM" id="SSF63825">
    <property type="entry name" value="YWTD domain"/>
    <property type="match status" value="2"/>
</dbReference>
<name>A0A835CTR6_APHGI</name>
<dbReference type="Gene3D" id="2.120.10.30">
    <property type="entry name" value="TolB, C-terminal domain"/>
    <property type="match status" value="2"/>
</dbReference>
<organism evidence="1 2">
    <name type="scientific">Aphidius gifuensis</name>
    <name type="common">Parasitoid wasp</name>
    <dbReference type="NCBI Taxonomy" id="684658"/>
    <lineage>
        <taxon>Eukaryota</taxon>
        <taxon>Metazoa</taxon>
        <taxon>Ecdysozoa</taxon>
        <taxon>Arthropoda</taxon>
        <taxon>Hexapoda</taxon>
        <taxon>Insecta</taxon>
        <taxon>Pterygota</taxon>
        <taxon>Neoptera</taxon>
        <taxon>Endopterygota</taxon>
        <taxon>Hymenoptera</taxon>
        <taxon>Apocrita</taxon>
        <taxon>Ichneumonoidea</taxon>
        <taxon>Braconidae</taxon>
        <taxon>Aphidiinae</taxon>
        <taxon>Aphidius</taxon>
    </lineage>
</organism>
<dbReference type="EMBL" id="JACMRX010000003">
    <property type="protein sequence ID" value="KAF7993573.1"/>
    <property type="molecule type" value="Genomic_DNA"/>
</dbReference>
<keyword evidence="2" id="KW-1185">Reference proteome</keyword>
<dbReference type="Gene3D" id="2.60.120.620">
    <property type="entry name" value="q2cbj1_9rhob like domain"/>
    <property type="match status" value="1"/>
</dbReference>
<dbReference type="InterPro" id="IPR011042">
    <property type="entry name" value="6-blade_b-propeller_TolB-like"/>
</dbReference>
<sequence length="804" mass="93138">MAQNNDGPSNKKRKLDNDEIKSVCDLLSIRFGKLNIGKNQKITLLVDDMRMNAMNITQDQYTHLDQFYFSRNTENIIDMACCKYKQIKSFDIGLDVKTILDRLNIKGSINQYTLNYYKTGDYKASHNHGHRHGLIGTLFLLLPSKYVGGDIYFGDYNIEEDMDKSTLRFIYFNNEMEPSITKVLTGNRLSLIYNVYDHNYHRKIIIVPKKIDTYFDNDYYLKLLGLTIKYCEGKKNILLGYFKHGDNAFNNRLVQDIKSQYDIIKVAISKKLSIREISTVYELKSFTTRGTTTTQIEDNDQTFSDLVDEKFEVRHKLFAENCLLKYTKINLSTEIGYNREWQVNKEYSVEMYTAYLINPKFPDHHTLDVINFDENNKLKTVTHVNGIFDHAQSITSDWTTGKIYWTVFRDRKSSIKVIDKSFKKLKYIIQPNAKTYMGKLLVYPRRNELFFLSGFELWYISNLPHSSASSLFASNIQYIFDFTIDYATDKLYIIESFEGATILKCFDIGTSVRPLNSYDAITSHADSVACFGQPDCTNTRSLQSNQPENSLSALSEREFFNVQYLSKDVNITIIGIEDFTSTSKSYNLYDGMTFDCANDSIYVLKNDLYFTYIAAHYPLDVINFDGNNKLKTVNHVKDIFDRAISITSDWTTGKIYWAVSSDGKFSIKVIDESFKKIKFIIQPSAKPSMRKLLVYPKGDELFFSSGSTSLWYTSNSPNSSANVLFNDKKYNQLILDFTIDYATDKLYVIQVFKGTTVLRRFDIGTSVRPLNPYDGYTIETVHPLTSRLKVAFNNKIYWTSFRRK</sequence>
<reference evidence="1 2" key="1">
    <citation type="submission" date="2020-08" db="EMBL/GenBank/DDBJ databases">
        <title>Aphidius gifuensis genome sequencing and assembly.</title>
        <authorList>
            <person name="Du Z."/>
        </authorList>
    </citation>
    <scope>NUCLEOTIDE SEQUENCE [LARGE SCALE GENOMIC DNA]</scope>
    <source>
        <strain evidence="1">YNYX2018</strain>
        <tissue evidence="1">Adults</tissue>
    </source>
</reference>
<accession>A0A835CTR6</accession>
<evidence type="ECO:0000313" key="2">
    <source>
        <dbReference type="Proteomes" id="UP000639338"/>
    </source>
</evidence>
<evidence type="ECO:0000313" key="1">
    <source>
        <dbReference type="EMBL" id="KAF7993573.1"/>
    </source>
</evidence>
<protein>
    <submittedName>
        <fullName evidence="1">Uncharacterized protein</fullName>
    </submittedName>
</protein>
<dbReference type="Proteomes" id="UP000639338">
    <property type="component" value="Unassembled WGS sequence"/>
</dbReference>
<comment type="caution">
    <text evidence="1">The sequence shown here is derived from an EMBL/GenBank/DDBJ whole genome shotgun (WGS) entry which is preliminary data.</text>
</comment>
<dbReference type="OrthoDB" id="6768877at2759"/>